<feature type="compositionally biased region" description="Pro residues" evidence="1">
    <location>
        <begin position="1039"/>
        <end position="1054"/>
    </location>
</feature>
<evidence type="ECO:0000313" key="2">
    <source>
        <dbReference type="EMBL" id="KPV75501.1"/>
    </source>
</evidence>
<feature type="region of interest" description="Disordered" evidence="1">
    <location>
        <begin position="591"/>
        <end position="612"/>
    </location>
</feature>
<feature type="compositionally biased region" description="Polar residues" evidence="1">
    <location>
        <begin position="1059"/>
        <end position="1068"/>
    </location>
</feature>
<gene>
    <name evidence="2" type="ORF">RHOBADRAFT_53473</name>
</gene>
<evidence type="ECO:0000313" key="3">
    <source>
        <dbReference type="Proteomes" id="UP000053890"/>
    </source>
</evidence>
<name>A0A194S7W8_RHOGW</name>
<feature type="region of interest" description="Disordered" evidence="1">
    <location>
        <begin position="725"/>
        <end position="908"/>
    </location>
</feature>
<feature type="compositionally biased region" description="Basic and acidic residues" evidence="1">
    <location>
        <begin position="879"/>
        <end position="905"/>
    </location>
</feature>
<dbReference type="GeneID" id="28977299"/>
<dbReference type="AlphaFoldDB" id="A0A194S7W8"/>
<proteinExistence type="predicted"/>
<dbReference type="OrthoDB" id="3353982at2759"/>
<feature type="compositionally biased region" description="Low complexity" evidence="1">
    <location>
        <begin position="993"/>
        <end position="1011"/>
    </location>
</feature>
<feature type="compositionally biased region" description="Polar residues" evidence="1">
    <location>
        <begin position="823"/>
        <end position="832"/>
    </location>
</feature>
<feature type="compositionally biased region" description="Low complexity" evidence="1">
    <location>
        <begin position="842"/>
        <end position="865"/>
    </location>
</feature>
<feature type="compositionally biased region" description="Acidic residues" evidence="1">
    <location>
        <begin position="778"/>
        <end position="787"/>
    </location>
</feature>
<accession>A0A194S7W8</accession>
<feature type="compositionally biased region" description="Polar residues" evidence="1">
    <location>
        <begin position="803"/>
        <end position="815"/>
    </location>
</feature>
<protein>
    <recommendedName>
        <fullName evidence="4">F-box domain-containing protein</fullName>
    </recommendedName>
</protein>
<sequence>MTTRTTGLLPAELWDHVLSLLPPHDQQHTALALSRALPRADPSPTSLVRHIRITRPRQALQAAQALRKSLTDSAQATRTVTVEVWRDDQQLVVNLLLAIPRPTSVSLTVGPLAAPEHLEDLVDPASIHRSGRWRHLEQLSFRFNPYSVQKSYHTFLKGAYYDTAPLSLARCDPQDVPALRRLSFIQDLPPTYGVVRKETPAFGLADLDEALGEAAAGGDAPASDARPEPEPVVYASVGGKFGRVLKHDKMDFAQPIVFFQLGCITHLALSPLAAQLSHVTLRIPRRALLPALVDLAPTEKRAPFPALRHLDLSTTHVADDARVPTLLRLYPALESLVLDRCSGLVGQDAVDEATAHATLKWLGKCCGGSGLSRADEALRVWRRISKARPTDAPAPSPSAPVDSPISPVRDLVVLPPIPTLRTLGLGLHSRLDKRTVRAWEASFDEGYGEAVRRAGERAEDGAERWARWERSGRLDRDRDARVAVFADQLELGREGGLPVELVEALRAAAAVVEPRAGGAAGPGDAAHEPDPVFLRFCTQRNLVPLSPSACPSSLISSVARALSLAYSSAQSSFALCLTPDCSDRPGRAHLVVGPGGGAAPEDAETRAERERRAWSEEREEEWGVGGWRRGREEHKERISSRTVSATSLVSTIATPAAATVSGESAVASTALAEMPTRAPFQPVCAPADVPACSVAAKPSIARTKTATSLAEKDTPLRRSARIAALRTQSGVESDEDEPTDSPTWRPHHGGIKTEETNEGQGVEGGHAPRRRAVMIIADSDEDEDDEQPVATPAAVGQVEIITLSDSSPDSVTLAASSERGDSSPEQVGSSPEVNGPADVGVRSPSPSSAPSSLSSSGSSALPRGSDVAAAEPVQSSEVESPRRPVKVKDEVDEQRLGEQCEDKPTMEQQQVDVLGEIKREQDDLVAVKKETDSDKRLVPLEWRFALLSPAEYVALTPPTSTTRSAFVVKGEDVDSQVSLVLSNPLNPVSSEDPSSAPHGPSASPTSSSSRSHVVKHEDDESALPARPSPADLSLDDFPYPDPPTPDLSPSPPRGAHPMSPSSASQERTGSLAAGKPSSSELLLQRHVQESALRAHGSADAVADRYQGSEDVVPREPASRPAAWVGGALEEQAANVERSGLVAAGETEDDAAAAMLKLARAAEARSCTVM</sequence>
<feature type="compositionally biased region" description="Polar residues" evidence="1">
    <location>
        <begin position="978"/>
        <end position="992"/>
    </location>
</feature>
<organism evidence="2 3">
    <name type="scientific">Rhodotorula graminis (strain WP1)</name>
    <dbReference type="NCBI Taxonomy" id="578459"/>
    <lineage>
        <taxon>Eukaryota</taxon>
        <taxon>Fungi</taxon>
        <taxon>Dikarya</taxon>
        <taxon>Basidiomycota</taxon>
        <taxon>Pucciniomycotina</taxon>
        <taxon>Microbotryomycetes</taxon>
        <taxon>Sporidiobolales</taxon>
        <taxon>Sporidiobolaceae</taxon>
        <taxon>Rhodotorula</taxon>
    </lineage>
</organism>
<dbReference type="RefSeq" id="XP_018271550.1">
    <property type="nucleotide sequence ID" value="XM_018416851.1"/>
</dbReference>
<dbReference type="Proteomes" id="UP000053890">
    <property type="component" value="Unassembled WGS sequence"/>
</dbReference>
<feature type="compositionally biased region" description="Basic and acidic residues" evidence="1">
    <location>
        <begin position="603"/>
        <end position="612"/>
    </location>
</feature>
<keyword evidence="3" id="KW-1185">Reference proteome</keyword>
<evidence type="ECO:0000256" key="1">
    <source>
        <dbReference type="SAM" id="MobiDB-lite"/>
    </source>
</evidence>
<feature type="region of interest" description="Disordered" evidence="1">
    <location>
        <begin position="978"/>
        <end position="1080"/>
    </location>
</feature>
<reference evidence="2 3" key="1">
    <citation type="journal article" date="2015" name="Front. Microbiol.">
        <title>Genome sequence of the plant growth promoting endophytic yeast Rhodotorula graminis WP1.</title>
        <authorList>
            <person name="Firrincieli A."/>
            <person name="Otillar R."/>
            <person name="Salamov A."/>
            <person name="Schmutz J."/>
            <person name="Khan Z."/>
            <person name="Redman R.S."/>
            <person name="Fleck N.D."/>
            <person name="Lindquist E."/>
            <person name="Grigoriev I.V."/>
            <person name="Doty S.L."/>
        </authorList>
    </citation>
    <scope>NUCLEOTIDE SEQUENCE [LARGE SCALE GENOMIC DNA]</scope>
    <source>
        <strain evidence="2 3">WP1</strain>
    </source>
</reference>
<evidence type="ECO:0008006" key="4">
    <source>
        <dbReference type="Google" id="ProtNLM"/>
    </source>
</evidence>
<dbReference type="EMBL" id="KQ474078">
    <property type="protein sequence ID" value="KPV75501.1"/>
    <property type="molecule type" value="Genomic_DNA"/>
</dbReference>